<sequence length="81" mass="9428">MNTKLTLNLDKDIIESAKDYAKNNHTSLSKLIENYLNSLIIKEDKKVKISPLVNILTGIIPYESEEDYKINYSEYLSKKYL</sequence>
<dbReference type="Proteomes" id="UP000190813">
    <property type="component" value="Unassembled WGS sequence"/>
</dbReference>
<keyword evidence="2" id="KW-1185">Reference proteome</keyword>
<evidence type="ECO:0000313" key="2">
    <source>
        <dbReference type="Proteomes" id="UP000190813"/>
    </source>
</evidence>
<gene>
    <name evidence="1" type="ORF">BAZ10_05635</name>
</gene>
<reference evidence="1 2" key="1">
    <citation type="submission" date="2016-06" db="EMBL/GenBank/DDBJ databases">
        <title>Revisiting the taxonomy of the Elizabethkingia Genus based on Whole-Genome Sequencing, Optical Mapping, and MALDI-TOF.</title>
        <authorList>
            <person name="Nicholson A.C."/>
        </authorList>
    </citation>
    <scope>NUCLEOTIDE SEQUENCE [LARGE SCALE GENOMIC DNA]</scope>
    <source>
        <strain evidence="1 2">G4070</strain>
    </source>
</reference>
<evidence type="ECO:0008006" key="3">
    <source>
        <dbReference type="Google" id="ProtNLM"/>
    </source>
</evidence>
<dbReference type="AlphaFoldDB" id="A0A1T3MH21"/>
<accession>A0A1T3MH21</accession>
<dbReference type="EMBL" id="MAHX01000016">
    <property type="protein sequence ID" value="OPC63561.1"/>
    <property type="molecule type" value="Genomic_DNA"/>
</dbReference>
<proteinExistence type="predicted"/>
<name>A0A1T3MH21_9FLAO</name>
<dbReference type="Pfam" id="PF19891">
    <property type="entry name" value="DUF6364"/>
    <property type="match status" value="1"/>
</dbReference>
<dbReference type="InterPro" id="IPR045944">
    <property type="entry name" value="DUF6364"/>
</dbReference>
<organism evidence="1 2">
    <name type="scientific">Elizabethkingia occulta</name>
    <dbReference type="NCBI Taxonomy" id="1867263"/>
    <lineage>
        <taxon>Bacteria</taxon>
        <taxon>Pseudomonadati</taxon>
        <taxon>Bacteroidota</taxon>
        <taxon>Flavobacteriia</taxon>
        <taxon>Flavobacteriales</taxon>
        <taxon>Weeksellaceae</taxon>
        <taxon>Elizabethkingia</taxon>
    </lineage>
</organism>
<dbReference type="RefSeq" id="WP_078772196.1">
    <property type="nucleotide sequence ID" value="NZ_JBKJBK010000003.1"/>
</dbReference>
<evidence type="ECO:0000313" key="1">
    <source>
        <dbReference type="EMBL" id="OPC63561.1"/>
    </source>
</evidence>
<protein>
    <recommendedName>
        <fullName evidence="3">Antitoxin</fullName>
    </recommendedName>
</protein>
<comment type="caution">
    <text evidence="1">The sequence shown here is derived from an EMBL/GenBank/DDBJ whole genome shotgun (WGS) entry which is preliminary data.</text>
</comment>